<reference evidence="4" key="1">
    <citation type="journal article" date="2018" name="Genome Biol. Evol.">
        <title>Genomics and development of Lentinus tigrinus, a white-rot wood-decaying mushroom with dimorphic fruiting bodies.</title>
        <authorList>
            <person name="Wu B."/>
            <person name="Xu Z."/>
            <person name="Knudson A."/>
            <person name="Carlson A."/>
            <person name="Chen N."/>
            <person name="Kovaka S."/>
            <person name="LaButti K."/>
            <person name="Lipzen A."/>
            <person name="Pennachio C."/>
            <person name="Riley R."/>
            <person name="Schakwitz W."/>
            <person name="Umezawa K."/>
            <person name="Ohm R.A."/>
            <person name="Grigoriev I.V."/>
            <person name="Nagy L.G."/>
            <person name="Gibbons J."/>
            <person name="Hibbett D."/>
        </authorList>
    </citation>
    <scope>NUCLEOTIDE SEQUENCE [LARGE SCALE GENOMIC DNA]</scope>
    <source>
        <strain evidence="4">ALCF2SS1-6</strain>
    </source>
</reference>
<protein>
    <recommendedName>
        <fullName evidence="3">PH domain-containing protein</fullName>
    </recommendedName>
</protein>
<dbReference type="GO" id="GO:0005938">
    <property type="term" value="C:cell cortex"/>
    <property type="evidence" value="ECO:0007669"/>
    <property type="project" value="InterPro"/>
</dbReference>
<evidence type="ECO:0000259" key="3">
    <source>
        <dbReference type="PROSITE" id="PS50003"/>
    </source>
</evidence>
<feature type="compositionally biased region" description="Pro residues" evidence="2">
    <location>
        <begin position="1164"/>
        <end position="1176"/>
    </location>
</feature>
<feature type="compositionally biased region" description="Polar residues" evidence="2">
    <location>
        <begin position="534"/>
        <end position="546"/>
    </location>
</feature>
<feature type="region of interest" description="Disordered" evidence="2">
    <location>
        <begin position="562"/>
        <end position="601"/>
    </location>
</feature>
<dbReference type="PROSITE" id="PS50003">
    <property type="entry name" value="PH_DOMAIN"/>
    <property type="match status" value="1"/>
</dbReference>
<dbReference type="PANTHER" id="PTHR28190">
    <property type="entry name" value="NUCLEAR MIGRATION PROTEIN NUM1"/>
    <property type="match status" value="1"/>
</dbReference>
<dbReference type="GO" id="GO:0005543">
    <property type="term" value="F:phospholipid binding"/>
    <property type="evidence" value="ECO:0007669"/>
    <property type="project" value="InterPro"/>
</dbReference>
<feature type="region of interest" description="Disordered" evidence="2">
    <location>
        <begin position="436"/>
        <end position="548"/>
    </location>
</feature>
<dbReference type="InterPro" id="IPR001849">
    <property type="entry name" value="PH_domain"/>
</dbReference>
<dbReference type="InterPro" id="IPR053005">
    <property type="entry name" value="Nuclear_Pos-Cytoskel_Interact"/>
</dbReference>
<dbReference type="GO" id="GO:0032065">
    <property type="term" value="P:maintenance of protein location in cell cortex"/>
    <property type="evidence" value="ECO:0007669"/>
    <property type="project" value="InterPro"/>
</dbReference>
<feature type="region of interest" description="Disordered" evidence="2">
    <location>
        <begin position="908"/>
        <end position="990"/>
    </location>
</feature>
<dbReference type="STRING" id="1328759.A0A5C2RXZ6"/>
<feature type="coiled-coil region" evidence="1">
    <location>
        <begin position="397"/>
        <end position="431"/>
    </location>
</feature>
<feature type="region of interest" description="Disordered" evidence="2">
    <location>
        <begin position="1118"/>
        <end position="1268"/>
    </location>
</feature>
<feature type="compositionally biased region" description="Polar residues" evidence="2">
    <location>
        <begin position="1454"/>
        <end position="1463"/>
    </location>
</feature>
<feature type="compositionally biased region" description="Low complexity" evidence="2">
    <location>
        <begin position="1215"/>
        <end position="1238"/>
    </location>
</feature>
<evidence type="ECO:0000313" key="5">
    <source>
        <dbReference type="Proteomes" id="UP000313359"/>
    </source>
</evidence>
<feature type="compositionally biased region" description="Polar residues" evidence="2">
    <location>
        <begin position="868"/>
        <end position="877"/>
    </location>
</feature>
<feature type="compositionally biased region" description="Polar residues" evidence="2">
    <location>
        <begin position="563"/>
        <end position="574"/>
    </location>
</feature>
<dbReference type="Gene3D" id="2.30.29.30">
    <property type="entry name" value="Pleckstrin-homology domain (PH domain)/Phosphotyrosine-binding domain (PTB)"/>
    <property type="match status" value="1"/>
</dbReference>
<feature type="compositionally biased region" description="Polar residues" evidence="2">
    <location>
        <begin position="1475"/>
        <end position="1502"/>
    </location>
</feature>
<gene>
    <name evidence="4" type="ORF">L227DRAFT_532383</name>
</gene>
<feature type="compositionally biased region" description="Pro residues" evidence="2">
    <location>
        <begin position="934"/>
        <end position="956"/>
    </location>
</feature>
<dbReference type="SUPFAM" id="SSF50729">
    <property type="entry name" value="PH domain-like"/>
    <property type="match status" value="1"/>
</dbReference>
<feature type="compositionally biased region" description="Low complexity" evidence="2">
    <location>
        <begin position="1464"/>
        <end position="1473"/>
    </location>
</feature>
<dbReference type="GO" id="GO:0015631">
    <property type="term" value="F:tubulin binding"/>
    <property type="evidence" value="ECO:0007669"/>
    <property type="project" value="TreeGrafter"/>
</dbReference>
<accession>A0A5C2RXZ6</accession>
<feature type="region of interest" description="Disordered" evidence="2">
    <location>
        <begin position="354"/>
        <end position="387"/>
    </location>
</feature>
<feature type="compositionally biased region" description="Low complexity" evidence="2">
    <location>
        <begin position="1045"/>
        <end position="1066"/>
    </location>
</feature>
<feature type="region of interest" description="Disordered" evidence="2">
    <location>
        <begin position="103"/>
        <end position="149"/>
    </location>
</feature>
<feature type="compositionally biased region" description="Acidic residues" evidence="2">
    <location>
        <begin position="440"/>
        <end position="453"/>
    </location>
</feature>
<evidence type="ECO:0000313" key="4">
    <source>
        <dbReference type="EMBL" id="RPD55943.1"/>
    </source>
</evidence>
<organism evidence="4 5">
    <name type="scientific">Lentinus tigrinus ALCF2SS1-6</name>
    <dbReference type="NCBI Taxonomy" id="1328759"/>
    <lineage>
        <taxon>Eukaryota</taxon>
        <taxon>Fungi</taxon>
        <taxon>Dikarya</taxon>
        <taxon>Basidiomycota</taxon>
        <taxon>Agaricomycotina</taxon>
        <taxon>Agaricomycetes</taxon>
        <taxon>Polyporales</taxon>
        <taxon>Polyporaceae</taxon>
        <taxon>Lentinus</taxon>
    </lineage>
</organism>
<dbReference type="EMBL" id="ML122291">
    <property type="protein sequence ID" value="RPD55943.1"/>
    <property type="molecule type" value="Genomic_DNA"/>
</dbReference>
<sequence length="1649" mass="178471">MATFSDGGDVAPTADYDTQDSMRLLLQTLLDNKEKQLQSAATLGHQLLAQRTELEDKIRQMQELELDSTGSDEGFDVGIRDKYRELVDSIKAWDAENEQLTSVFGSKPTNGVHAPGSRHAEPSRNEHERAKGAAGPSAAQSSRRAKNAAHRADDVEFAFEIGSGLLTEVRRLQSLLGERDKAIADMKEEKDDLEKTVENLRQALRQQEQSADKFKEENWNLEITLQELRTQMADTQATVQRLEGDNKRLTRQLTTARETSDQHKNEAERQQTAFEELKAKHETDVAQARKHAASLQRDKSDLQQALDSMKAEVAKASRRLPRFGSPLTPNGLTASEAVTPADLDDDDVFSAAGASTHTRKKLDNSGLFPEGFEFTDESPDPSPSKTFLAPNHPTNEIEALQQRLAHAQRQINTLKSTLQREKELRMDYRRKLEASPGFAIEEEEDEAAEEDTEPASKPKARLTPYRRGRGRGRGRGGLTLIQRLGMAAHSPASEYNEDFEPESSPAPSVPPIPAEFRRDAGLDEEDFEEPDLQASPSPAVNSNRTSVDGMDPAFANVLRRSASAGSMTNGSPLRQSVLARTQRGGTLPRTRRGGGVAYQEARPPSLVGAPEALSAEFGFGMMEPEPISPLADDLQQELSTVETIEFGVQTDFEEPPPPPPPVIQIIPPATSDMAIQVEPEPEPVVSTSEVSLQTEAEFVPSRSDAQIQAEVEQPIVPTVTFSAAEVQTIPPAVSHAEMQTAPAPVYADVQTQASHTIITPAAALAQEFRAAELSRSSSQDSGETTILANRPFLLAEEAAMLEEDDDDGATETGSLMGETTQTEDFTDARSVPMTPTDSASDYHSIMTVSDADYSDSGSDDESIKASRLQRSTNVSAMSSAASLPQVSPVAPVPVEVPVKPQPTYASVEIETDPIPEPPTVETAEEGIQVEPEPEPVPEPVVQPEPVVVPEPAPVPEPEPEPKPETKEMSIQTDEWVPPPPPAPAPAPAAIPVVPPASTPAVVPVSIPTPTSSNASSTGPAAAAAVAAASAAATTLPSVFRVGPSSQQFQFIPPSSAGPTAATATPSVPSPVATPSPNTTIRDANATFIARPRTSHSDRRQSIESTLSSVMDDVINRSRTPSMLPNIDKSRPPMMVLPPPPRQPPPPNSMLPPPFIPEKRMSHDMPPPRPSSPPPPELIQRATTPSLGVPRGTIGRAHGASMPPMQQGLRQLPSTSSFRSAANAASRAPLSSPSALSFNLRDRERRELSSASLHSGSQRSSISSDHHFEGHMRRHSTLDPMTVQERAGQAAGPASTDPAIIHAITQTMIGEFLYKYTRRAIGKGHGERRHKRFFWVHPYTRTLYWSSADPGSSNVTESSAKSAYIESVRAVMDPNPMPPGIHQYSVIVSTPQREMKFTAPTKERHDIWYNALQYLLTRPGNSHIAGVSNGNGGTAPMSPMSVNGELGPDDYPANVMSSPESQRSARTGRTGRTAISGDTFNVTPRGQRSRSQISLGGSMSKRSGTPAAEYLRWAEGPSSPTKEYEQIPGGENSDELDFELHDETLSDEGYEGLENVRACCDGRHTVGRSGKIEHHHHHHHHDNQPPERAPSRARGQLLDPNVMDIQRPVSPAWSFRSRAGSATSHDGAGFFSRFGTRRSTKTVSAAGHDS</sequence>
<dbReference type="OrthoDB" id="2149224at2759"/>
<feature type="region of interest" description="Disordered" evidence="2">
    <location>
        <begin position="1045"/>
        <end position="1102"/>
    </location>
</feature>
<feature type="compositionally biased region" description="Pro residues" evidence="2">
    <location>
        <begin position="1134"/>
        <end position="1155"/>
    </location>
</feature>
<keyword evidence="1" id="KW-0175">Coiled coil</keyword>
<feature type="region of interest" description="Disordered" evidence="2">
    <location>
        <begin position="1450"/>
        <end position="1534"/>
    </location>
</feature>
<evidence type="ECO:0000256" key="2">
    <source>
        <dbReference type="SAM" id="MobiDB-lite"/>
    </source>
</evidence>
<feature type="region of interest" description="Disordered" evidence="2">
    <location>
        <begin position="850"/>
        <end position="886"/>
    </location>
</feature>
<dbReference type="Gene3D" id="1.10.287.1490">
    <property type="match status" value="1"/>
</dbReference>
<feature type="compositionally biased region" description="Pro residues" evidence="2">
    <location>
        <begin position="976"/>
        <end position="990"/>
    </location>
</feature>
<dbReference type="InterPro" id="IPR011993">
    <property type="entry name" value="PH-like_dom_sf"/>
</dbReference>
<feature type="region of interest" description="Disordered" evidence="2">
    <location>
        <begin position="1008"/>
        <end position="1029"/>
    </location>
</feature>
<name>A0A5C2RXZ6_9APHY</name>
<feature type="region of interest" description="Disordered" evidence="2">
    <location>
        <begin position="1571"/>
        <end position="1593"/>
    </location>
</feature>
<dbReference type="GO" id="GO:0000226">
    <property type="term" value="P:microtubule cytoskeleton organization"/>
    <property type="evidence" value="ECO:0007669"/>
    <property type="project" value="TreeGrafter"/>
</dbReference>
<dbReference type="SMART" id="SM00233">
    <property type="entry name" value="PH"/>
    <property type="match status" value="1"/>
</dbReference>
<feature type="compositionally biased region" description="Acidic residues" evidence="2">
    <location>
        <begin position="522"/>
        <end position="531"/>
    </location>
</feature>
<feature type="region of interest" description="Disordered" evidence="2">
    <location>
        <begin position="1618"/>
        <end position="1649"/>
    </location>
</feature>
<dbReference type="Proteomes" id="UP000313359">
    <property type="component" value="Unassembled WGS sequence"/>
</dbReference>
<feature type="coiled-coil region" evidence="1">
    <location>
        <begin position="172"/>
        <end position="319"/>
    </location>
</feature>
<feature type="domain" description="PH" evidence="3">
    <location>
        <begin position="1305"/>
        <end position="1416"/>
    </location>
</feature>
<dbReference type="Pfam" id="PF12814">
    <property type="entry name" value="Mcp5_PH"/>
    <property type="match status" value="1"/>
</dbReference>
<dbReference type="GO" id="GO:0005739">
    <property type="term" value="C:mitochondrion"/>
    <property type="evidence" value="ECO:0007669"/>
    <property type="project" value="TreeGrafter"/>
</dbReference>
<feature type="compositionally biased region" description="Polar residues" evidence="2">
    <location>
        <begin position="1248"/>
        <end position="1262"/>
    </location>
</feature>
<dbReference type="CDD" id="cd13365">
    <property type="entry name" value="PH_PLC_plant-like"/>
    <property type="match status" value="1"/>
</dbReference>
<evidence type="ECO:0000256" key="1">
    <source>
        <dbReference type="SAM" id="Coils"/>
    </source>
</evidence>
<dbReference type="InterPro" id="IPR024774">
    <property type="entry name" value="PH_dom-Mcp5-type"/>
</dbReference>
<feature type="compositionally biased region" description="Basic residues" evidence="2">
    <location>
        <begin position="458"/>
        <end position="474"/>
    </location>
</feature>
<proteinExistence type="predicted"/>
<keyword evidence="5" id="KW-1185">Reference proteome</keyword>
<dbReference type="PANTHER" id="PTHR28190:SF1">
    <property type="entry name" value="NUCLEAR MIGRATION PROTEIN NUM1"/>
    <property type="match status" value="1"/>
</dbReference>
<feature type="compositionally biased region" description="Basic and acidic residues" evidence="2">
    <location>
        <begin position="118"/>
        <end position="131"/>
    </location>
</feature>